<sequence>MAGTWRLFEHGSSVRIVPENPTSADDLRTIITGGGNVTFRWEKNGLPVAGEEGPSLSRKFFVRGDTVAVRSTINGAARTALVVIGNSPPRVESVVFSPPYICRGTDITAKPAAFDVDGDEIRFSYRWRINGREVSDNSETLRGDRFKAGDKVGLTVVPTDGRDEGKPYITQQVTIPDGLPVFVSTPPPDFRGHTYVYSARAVDPDGGALKYSLVAAPPGMTINESTGEVLWPVTEKGALTQVVEVEAVTATGLRARQKFTINATVP</sequence>
<gene>
    <name evidence="1" type="ORF">GPICK_05510</name>
</gene>
<dbReference type="AlphaFoldDB" id="A0A0B5B8M7"/>
<accession>A0A0B5B8M7</accession>
<dbReference type="Proteomes" id="UP000057609">
    <property type="component" value="Chromosome"/>
</dbReference>
<protein>
    <submittedName>
        <fullName evidence="1">Uncharacterized protein</fullName>
    </submittedName>
</protein>
<dbReference type="Gene3D" id="2.60.40.10">
    <property type="entry name" value="Immunoglobulins"/>
    <property type="match status" value="1"/>
</dbReference>
<dbReference type="STRING" id="345632.GPICK_05510"/>
<dbReference type="InterPro" id="IPR013783">
    <property type="entry name" value="Ig-like_fold"/>
</dbReference>
<dbReference type="HOGENOM" id="CLU_1044936_0_0_7"/>
<dbReference type="KEGG" id="gpi:GPICK_05510"/>
<evidence type="ECO:0000313" key="2">
    <source>
        <dbReference type="Proteomes" id="UP000057609"/>
    </source>
</evidence>
<keyword evidence="2" id="KW-1185">Reference proteome</keyword>
<dbReference type="Pfam" id="PF05345">
    <property type="entry name" value="He_PIG"/>
    <property type="match status" value="1"/>
</dbReference>
<evidence type="ECO:0000313" key="1">
    <source>
        <dbReference type="EMBL" id="AJE02897.1"/>
    </source>
</evidence>
<proteinExistence type="predicted"/>
<organism evidence="1 2">
    <name type="scientific">Geobacter pickeringii</name>
    <dbReference type="NCBI Taxonomy" id="345632"/>
    <lineage>
        <taxon>Bacteria</taxon>
        <taxon>Pseudomonadati</taxon>
        <taxon>Thermodesulfobacteriota</taxon>
        <taxon>Desulfuromonadia</taxon>
        <taxon>Geobacterales</taxon>
        <taxon>Geobacteraceae</taxon>
        <taxon>Geobacter</taxon>
    </lineage>
</organism>
<name>A0A0B5B8M7_9BACT</name>
<dbReference type="EMBL" id="CP009788">
    <property type="protein sequence ID" value="AJE02897.1"/>
    <property type="molecule type" value="Genomic_DNA"/>
</dbReference>
<reference evidence="1 2" key="1">
    <citation type="journal article" date="2015" name="Genome Announc.">
        <title>Complete Genome of Geobacter pickeringii G13T, a Metal-Reducing Isolate from Sedimentary Kaolin Deposits.</title>
        <authorList>
            <person name="Badalamenti J.P."/>
            <person name="Bond D.R."/>
        </authorList>
    </citation>
    <scope>NUCLEOTIDE SEQUENCE [LARGE SCALE GENOMIC DNA]</scope>
    <source>
        <strain evidence="1 2">G13</strain>
    </source>
</reference>